<feature type="transmembrane region" description="Helical" evidence="6">
    <location>
        <begin position="419"/>
        <end position="443"/>
    </location>
</feature>
<dbReference type="Pfam" id="PF07810">
    <property type="entry name" value="TMC"/>
    <property type="match status" value="1"/>
</dbReference>
<gene>
    <name evidence="8" type="ORF">EB796_000939</name>
</gene>
<dbReference type="GO" id="GO:0008381">
    <property type="term" value="F:mechanosensitive monoatomic ion channel activity"/>
    <property type="evidence" value="ECO:0007669"/>
    <property type="project" value="TreeGrafter"/>
</dbReference>
<evidence type="ECO:0000256" key="6">
    <source>
        <dbReference type="SAM" id="Phobius"/>
    </source>
</evidence>
<evidence type="ECO:0000256" key="4">
    <source>
        <dbReference type="ARBA" id="ARBA00022989"/>
    </source>
</evidence>
<keyword evidence="9" id="KW-1185">Reference proteome</keyword>
<sequence length="542" mass="62238">MAANSKNEKATDKDDNFTFSWKAFASWDYTIGNDETAKNKYKALVIAIRESITESKESAKKISKKTKFLRVVANVMVLMVLAASTYAIYLTVNRSREFQTKLKKFGPNSVSWVESNEVSIVMSLVTAFCPMLFDIIAKLEDYHPRVALQWSLRRIMILYLLNLYTLYIALYWKIQDIEKDADQANRTFYSNLNLTVREPCVSTVPLPNATDRALSTLPETTKLISNQSSTLCRIPKFVPESTCWETMVGQELIKLTVFDFVTTVCLIYITEFFRAAMIKVCNVCWCWDLEIYFPGYAEFSLADNLLHLVYNQGMIWMGTLFCPGLPALNLFKLLCLFYVRAWAVMVCNVPHERIFKAGSDNFYLMLLLFMLYVVMIPIAFAMVSIRPSRHCGPYRDTEFMYLIITEWVKDIFNDTLFSIFRYLTSPGALIPIFILLLLCIYYLSSTNDALRGTVLDLKKQLQYERTEGKKRVFNMNKTAEAVAIASQEPNTTLETTDDQKNSNISVTSAMLANRFISNTRNSIKRRNNSTNAEMAHNTNNEI</sequence>
<dbReference type="OrthoDB" id="5831905at2759"/>
<dbReference type="PANTHER" id="PTHR23302:SF40">
    <property type="entry name" value="TRANSMEMBRANE CHANNEL-LIKE PROTEIN"/>
    <property type="match status" value="1"/>
</dbReference>
<dbReference type="EMBL" id="VXIV02000106">
    <property type="protein sequence ID" value="KAF6040736.1"/>
    <property type="molecule type" value="Genomic_DNA"/>
</dbReference>
<evidence type="ECO:0000256" key="3">
    <source>
        <dbReference type="ARBA" id="ARBA00022692"/>
    </source>
</evidence>
<evidence type="ECO:0000259" key="7">
    <source>
        <dbReference type="Pfam" id="PF07810"/>
    </source>
</evidence>
<feature type="domain" description="TMC" evidence="7">
    <location>
        <begin position="243"/>
        <end position="357"/>
    </location>
</feature>
<dbReference type="InterPro" id="IPR012496">
    <property type="entry name" value="TMC_dom"/>
</dbReference>
<feature type="transmembrane region" description="Helical" evidence="6">
    <location>
        <begin position="118"/>
        <end position="137"/>
    </location>
</feature>
<comment type="caution">
    <text evidence="8">The sequence shown here is derived from an EMBL/GenBank/DDBJ whole genome shotgun (WGS) entry which is preliminary data.</text>
</comment>
<accession>A0A7J7KRB1</accession>
<dbReference type="InterPro" id="IPR038900">
    <property type="entry name" value="TMC"/>
</dbReference>
<comment type="similarity">
    <text evidence="2">Belongs to the TMC family.</text>
</comment>
<organism evidence="8 9">
    <name type="scientific">Bugula neritina</name>
    <name type="common">Brown bryozoan</name>
    <name type="synonym">Sertularia neritina</name>
    <dbReference type="NCBI Taxonomy" id="10212"/>
    <lineage>
        <taxon>Eukaryota</taxon>
        <taxon>Metazoa</taxon>
        <taxon>Spiralia</taxon>
        <taxon>Lophotrochozoa</taxon>
        <taxon>Bryozoa</taxon>
        <taxon>Gymnolaemata</taxon>
        <taxon>Cheilostomatida</taxon>
        <taxon>Flustrina</taxon>
        <taxon>Buguloidea</taxon>
        <taxon>Bugulidae</taxon>
        <taxon>Bugula</taxon>
    </lineage>
</organism>
<keyword evidence="5 6" id="KW-0472">Membrane</keyword>
<evidence type="ECO:0000256" key="1">
    <source>
        <dbReference type="ARBA" id="ARBA00004141"/>
    </source>
</evidence>
<dbReference type="PANTHER" id="PTHR23302">
    <property type="entry name" value="TRANSMEMBRANE CHANNEL-RELATED"/>
    <property type="match status" value="1"/>
</dbReference>
<dbReference type="AlphaFoldDB" id="A0A7J7KRB1"/>
<keyword evidence="3 6" id="KW-0812">Transmembrane</keyword>
<dbReference type="Proteomes" id="UP000593567">
    <property type="component" value="Unassembled WGS sequence"/>
</dbReference>
<evidence type="ECO:0000256" key="2">
    <source>
        <dbReference type="ARBA" id="ARBA00006510"/>
    </source>
</evidence>
<feature type="transmembrane region" description="Helical" evidence="6">
    <location>
        <begin position="68"/>
        <end position="89"/>
    </location>
</feature>
<evidence type="ECO:0000313" key="9">
    <source>
        <dbReference type="Proteomes" id="UP000593567"/>
    </source>
</evidence>
<keyword evidence="4 6" id="KW-1133">Transmembrane helix</keyword>
<evidence type="ECO:0000256" key="5">
    <source>
        <dbReference type="ARBA" id="ARBA00023136"/>
    </source>
</evidence>
<feature type="transmembrane region" description="Helical" evidence="6">
    <location>
        <begin position="362"/>
        <end position="385"/>
    </location>
</feature>
<feature type="transmembrane region" description="Helical" evidence="6">
    <location>
        <begin position="157"/>
        <end position="174"/>
    </location>
</feature>
<proteinExistence type="inferred from homology"/>
<protein>
    <submittedName>
        <fullName evidence="8">TMC3</fullName>
    </submittedName>
</protein>
<name>A0A7J7KRB1_BUGNE</name>
<comment type="subcellular location">
    <subcellularLocation>
        <location evidence="1">Membrane</location>
        <topology evidence="1">Multi-pass membrane protein</topology>
    </subcellularLocation>
</comment>
<reference evidence="8" key="1">
    <citation type="submission" date="2020-06" db="EMBL/GenBank/DDBJ databases">
        <title>Draft genome of Bugula neritina, a colonial animal packing powerful symbionts and potential medicines.</title>
        <authorList>
            <person name="Rayko M."/>
        </authorList>
    </citation>
    <scope>NUCLEOTIDE SEQUENCE [LARGE SCALE GENOMIC DNA]</scope>
    <source>
        <strain evidence="8">Kwan_BN1</strain>
    </source>
</reference>
<evidence type="ECO:0000313" key="8">
    <source>
        <dbReference type="EMBL" id="KAF6040736.1"/>
    </source>
</evidence>
<dbReference type="GO" id="GO:0005886">
    <property type="term" value="C:plasma membrane"/>
    <property type="evidence" value="ECO:0007669"/>
    <property type="project" value="InterPro"/>
</dbReference>